<dbReference type="EMBL" id="FO117601">
    <property type="protein sequence ID" value="CCG00212.1"/>
    <property type="molecule type" value="Genomic_DNA"/>
</dbReference>
<organism evidence="1">
    <name type="scientific">uncultured Flavobacteriia bacterium</name>
    <dbReference type="NCBI Taxonomy" id="212695"/>
    <lineage>
        <taxon>Bacteria</taxon>
        <taxon>Pseudomonadati</taxon>
        <taxon>Bacteroidota</taxon>
        <taxon>Flavobacteriia</taxon>
        <taxon>environmental samples</taxon>
    </lineage>
</organism>
<name>H6RGQ1_9BACT</name>
<accession>H6RGQ1</accession>
<reference evidence="1" key="2">
    <citation type="submission" date="2012-02" db="EMBL/GenBank/DDBJ databases">
        <authorList>
            <person name="Genoscope - CEA"/>
        </authorList>
    </citation>
    <scope>NUCLEOTIDE SEQUENCE</scope>
</reference>
<dbReference type="AlphaFoldDB" id="H6RGQ1"/>
<protein>
    <submittedName>
        <fullName evidence="1">Uncharacterized protein</fullName>
    </submittedName>
</protein>
<sequence>MEISYHETLLDAESGTNPLASPYTNIDTYMQTIYARAEYPIALGGTGCFQIVSLELLVNLSPIISSEIPDLVICDDDGFTVFDLTQRADDIYGSQDPLDYDLSYYISQVDADLATNAIASPTAFTNTANPQTIWVRLEDNPINNPTACFKVGSFELVVELEPVFTPVPIFEQCDDQIQDGFTEFNLNIQNGTITGGDSTLGVTYYANQIDADDAINPLVIPYTNTVNPETIYVRIESTITGCYGTFPMSLLVRPAPMIFEPSALEHCDSGNDGFGEFMLTDSDLEVTGGVPIGNLQVSYHYLLEDAQNDVNPLLSPYLNDIPNLQTVHVRLVDQSTGCYSITTLDLIVLETPQIISPTDMILCDDNADGIEVFDLTLGELELLSIADPAGGPYSITYYEDAELTIAITNPTAYSNIPPSPQTIYIVVEGVSNGCRVETTLLLWVVSSPILLSPTALELCDTTEIIGPDDEFEPFDLESKTDEITGGDPTVGITYHETQLDADTGINSLISPYINISNPQTIFIRAEAQDTQCIVSEAITLSLVVTPLPSPVTPSPLAVCDVDNDGFSFFMLTDKDSEIIAGEPGVVVSYYETLLDAEAGIFCINKSLYQYCNSFADYLCTSRILDSIRRDRMFSHCRLGINC</sequence>
<gene>
    <name evidence="1" type="ORF">VIS_S3CNB120032</name>
</gene>
<proteinExistence type="predicted"/>
<reference evidence="1" key="1">
    <citation type="journal article" date="2012" name="Environ. Microbiol.">
        <title>Genomic content of uncultured Bacteroidetes from contrasting oceanic provinces in the North Atlantic Ocean.</title>
        <authorList>
            <person name="Gomez-Pereira P.R."/>
            <person name="Schuler M."/>
            <person name="Fuchs B.M."/>
            <person name="Bennke C."/>
            <person name="Teeling H."/>
            <person name="Waldmann J."/>
            <person name="Richter M."/>
            <person name="Barbe V."/>
            <person name="Bataille E."/>
            <person name="Glockner F.O."/>
            <person name="Amann R."/>
        </authorList>
    </citation>
    <scope>NUCLEOTIDE SEQUENCE</scope>
</reference>
<evidence type="ECO:0000313" key="1">
    <source>
        <dbReference type="EMBL" id="CCG00212.1"/>
    </source>
</evidence>